<comment type="function">
    <text evidence="2">Transfers an acetyl group from acetyl-CoA to L-homoserine, forming acetyl-L-homoserine.</text>
</comment>
<comment type="subunit">
    <text evidence="2">Homodimer.</text>
</comment>
<dbReference type="PIRSF" id="PIRSF000443">
    <property type="entry name" value="Homoser_Ac_trans"/>
    <property type="match status" value="1"/>
</dbReference>
<protein>
    <recommendedName>
        <fullName evidence="2">Homoserine O-acetyltransferase</fullName>
        <shortName evidence="2">HAT</shortName>
        <ecNumber evidence="2">2.3.1.31</ecNumber>
    </recommendedName>
    <alternativeName>
        <fullName evidence="2">Homoserine transacetylase</fullName>
        <shortName evidence="2">HTA</shortName>
    </alternativeName>
</protein>
<dbReference type="EC" id="2.3.1.31" evidence="2"/>
<name>A0ABW2SPL7_9ACTO</name>
<dbReference type="Proteomes" id="UP001596527">
    <property type="component" value="Unassembled WGS sequence"/>
</dbReference>
<evidence type="ECO:0000256" key="1">
    <source>
        <dbReference type="ARBA" id="ARBA00022679"/>
    </source>
</evidence>
<dbReference type="PANTHER" id="PTHR32268:SF11">
    <property type="entry name" value="HOMOSERINE O-ACETYLTRANSFERASE"/>
    <property type="match status" value="1"/>
</dbReference>
<feature type="active site" evidence="2">
    <location>
        <position position="332"/>
    </location>
</feature>
<keyword evidence="1 2" id="KW-0808">Transferase</keyword>
<keyword evidence="2 4" id="KW-0012">Acyltransferase</keyword>
<dbReference type="HAMAP" id="MF_00296">
    <property type="entry name" value="MetX_acyltransf"/>
    <property type="match status" value="1"/>
</dbReference>
<dbReference type="NCBIfam" id="TIGR01392">
    <property type="entry name" value="homoserO_Ac_trn"/>
    <property type="match status" value="1"/>
</dbReference>
<dbReference type="EMBL" id="JBHTEF010000001">
    <property type="protein sequence ID" value="MFC7582104.1"/>
    <property type="molecule type" value="Genomic_DNA"/>
</dbReference>
<feature type="binding site" evidence="2">
    <location>
        <position position="239"/>
    </location>
    <ligand>
        <name>substrate</name>
    </ligand>
</feature>
<dbReference type="RefSeq" id="WP_380975953.1">
    <property type="nucleotide sequence ID" value="NZ_JBHTEF010000001.1"/>
</dbReference>
<dbReference type="Pfam" id="PF00561">
    <property type="entry name" value="Abhydrolase_1"/>
    <property type="match status" value="1"/>
</dbReference>
<keyword evidence="2" id="KW-0486">Methionine biosynthesis</keyword>
<feature type="domain" description="AB hydrolase-1" evidence="3">
    <location>
        <begin position="61"/>
        <end position="359"/>
    </location>
</feature>
<keyword evidence="2" id="KW-0963">Cytoplasm</keyword>
<evidence type="ECO:0000313" key="4">
    <source>
        <dbReference type="EMBL" id="MFC7582104.1"/>
    </source>
</evidence>
<accession>A0ABW2SPL7</accession>
<dbReference type="GO" id="GO:0004414">
    <property type="term" value="F:homoserine O-acetyltransferase activity"/>
    <property type="evidence" value="ECO:0007669"/>
    <property type="project" value="UniProtKB-EC"/>
</dbReference>
<proteinExistence type="inferred from homology"/>
<evidence type="ECO:0000259" key="3">
    <source>
        <dbReference type="Pfam" id="PF00561"/>
    </source>
</evidence>
<feature type="active site" evidence="2">
    <location>
        <position position="361"/>
    </location>
</feature>
<dbReference type="NCBIfam" id="NF001209">
    <property type="entry name" value="PRK00175.1"/>
    <property type="match status" value="1"/>
</dbReference>
<comment type="catalytic activity">
    <reaction evidence="2">
        <text>L-homoserine + acetyl-CoA = O-acetyl-L-homoserine + CoA</text>
        <dbReference type="Rhea" id="RHEA:13701"/>
        <dbReference type="ChEBI" id="CHEBI:57287"/>
        <dbReference type="ChEBI" id="CHEBI:57288"/>
        <dbReference type="ChEBI" id="CHEBI:57476"/>
        <dbReference type="ChEBI" id="CHEBI:57716"/>
        <dbReference type="EC" id="2.3.1.31"/>
    </reaction>
</comment>
<comment type="similarity">
    <text evidence="2">Belongs to the AB hydrolase superfamily. MetX family.</text>
</comment>
<dbReference type="PANTHER" id="PTHR32268">
    <property type="entry name" value="HOMOSERINE O-ACETYLTRANSFERASE"/>
    <property type="match status" value="1"/>
</dbReference>
<dbReference type="InterPro" id="IPR000073">
    <property type="entry name" value="AB_hydrolase_1"/>
</dbReference>
<evidence type="ECO:0000313" key="5">
    <source>
        <dbReference type="Proteomes" id="UP001596527"/>
    </source>
</evidence>
<comment type="caution">
    <text evidence="2">Lacks conserved residue(s) required for the propagation of feature annotation.</text>
</comment>
<keyword evidence="2" id="KW-0028">Amino-acid biosynthesis</keyword>
<comment type="caution">
    <text evidence="4">The sequence shown here is derived from an EMBL/GenBank/DDBJ whole genome shotgun (WGS) entry which is preliminary data.</text>
</comment>
<feature type="active site" description="Nucleophile" evidence="2">
    <location>
        <position position="169"/>
    </location>
</feature>
<dbReference type="SUPFAM" id="SSF53474">
    <property type="entry name" value="alpha/beta-Hydrolases"/>
    <property type="match status" value="1"/>
</dbReference>
<dbReference type="InterPro" id="IPR008220">
    <property type="entry name" value="HAT_MetX-like"/>
</dbReference>
<dbReference type="InterPro" id="IPR029058">
    <property type="entry name" value="AB_hydrolase_fold"/>
</dbReference>
<sequence>MSARPAPSPSAPASGGWHEGDPAAFRRFADIGPLRLENGAGLPQVRLAYETWGTLNAARDNAVLVLHALTGDAHVTGPGGPEVPGQPTPGWWSEIVGPGKVIDTGRFFVVAANALGGCEGSTGPSSIAPDGRAWGSRFPVVSTRDQVHAEVRLADYLGIARWSLVIGASMGGQRAVEWGAGHPERVERLAVVASGAQTTAEQSAWIHTQVHAIELDPAWHGGDYYSEAEGPTGGLALARQIAHTTYRSPRELDARFGRLPQHEEDVLRGGRLAVQSYLDHHGEKLVRRFDAGSYVALSRAMLSHDVGRDRGGVREALRAVRARTLVVAVDSDRLFFPAQVWQIADGIPGAFYREIHSDHGHDGFLIEHDQMTALLDEFLNQRIPARRSVLAG</sequence>
<keyword evidence="5" id="KW-1185">Reference proteome</keyword>
<gene>
    <name evidence="2" type="primary">metXA</name>
    <name evidence="4" type="ORF">ACFQWG_12955</name>
</gene>
<reference evidence="5" key="1">
    <citation type="journal article" date="2019" name="Int. J. Syst. Evol. Microbiol.">
        <title>The Global Catalogue of Microorganisms (GCM) 10K type strain sequencing project: providing services to taxonomists for standard genome sequencing and annotation.</title>
        <authorList>
            <consortium name="The Broad Institute Genomics Platform"/>
            <consortium name="The Broad Institute Genome Sequencing Center for Infectious Disease"/>
            <person name="Wu L."/>
            <person name="Ma J."/>
        </authorList>
    </citation>
    <scope>NUCLEOTIDE SEQUENCE [LARGE SCALE GENOMIC DNA]</scope>
    <source>
        <strain evidence="5">CCUG 56698</strain>
    </source>
</reference>
<comment type="pathway">
    <text evidence="2">Amino-acid biosynthesis; L-methionine biosynthesis via de novo pathway; O-acetyl-L-homoserine from L-homoserine: step 1/1.</text>
</comment>
<organism evidence="4 5">
    <name type="scientific">Schaalia naturae</name>
    <dbReference type="NCBI Taxonomy" id="635203"/>
    <lineage>
        <taxon>Bacteria</taxon>
        <taxon>Bacillati</taxon>
        <taxon>Actinomycetota</taxon>
        <taxon>Actinomycetes</taxon>
        <taxon>Actinomycetales</taxon>
        <taxon>Actinomycetaceae</taxon>
        <taxon>Schaalia</taxon>
    </lineage>
</organism>
<dbReference type="Gene3D" id="3.40.50.1820">
    <property type="entry name" value="alpha/beta hydrolase"/>
    <property type="match status" value="1"/>
</dbReference>
<evidence type="ECO:0000256" key="2">
    <source>
        <dbReference type="HAMAP-Rule" id="MF_00296"/>
    </source>
</evidence>
<comment type="subcellular location">
    <subcellularLocation>
        <location evidence="2">Cytoplasm</location>
    </subcellularLocation>
</comment>
<feature type="binding site" evidence="2">
    <location>
        <position position="362"/>
    </location>
    <ligand>
        <name>substrate</name>
    </ligand>
</feature>